<dbReference type="InterPro" id="IPR036890">
    <property type="entry name" value="HATPase_C_sf"/>
</dbReference>
<dbReference type="Pfam" id="PF02518">
    <property type="entry name" value="HATPase_c"/>
    <property type="match status" value="1"/>
</dbReference>
<dbReference type="InterPro" id="IPR003661">
    <property type="entry name" value="HisK_dim/P_dom"/>
</dbReference>
<feature type="transmembrane region" description="Helical" evidence="7">
    <location>
        <begin position="24"/>
        <end position="45"/>
    </location>
</feature>
<keyword evidence="3" id="KW-0597">Phosphoprotein</keyword>
<evidence type="ECO:0000256" key="4">
    <source>
        <dbReference type="ARBA" id="ARBA00022679"/>
    </source>
</evidence>
<evidence type="ECO:0000256" key="5">
    <source>
        <dbReference type="ARBA" id="ARBA00022777"/>
    </source>
</evidence>
<dbReference type="AlphaFoldDB" id="A0A3P3XQS0"/>
<dbReference type="SUPFAM" id="SSF55874">
    <property type="entry name" value="ATPase domain of HSP90 chaperone/DNA topoisomerase II/histidine kinase"/>
    <property type="match status" value="1"/>
</dbReference>
<keyword evidence="4 9" id="KW-0808">Transferase</keyword>
<reference evidence="9" key="1">
    <citation type="submission" date="2017-02" db="EMBL/GenBank/DDBJ databases">
        <authorList>
            <person name="Regsiter A."/>
            <person name="William W."/>
        </authorList>
    </citation>
    <scope>NUCLEOTIDE SEQUENCE</scope>
    <source>
        <strain evidence="9">BdmA 4</strain>
    </source>
</reference>
<dbReference type="GO" id="GO:0030295">
    <property type="term" value="F:protein kinase activator activity"/>
    <property type="evidence" value="ECO:0007669"/>
    <property type="project" value="TreeGrafter"/>
</dbReference>
<feature type="domain" description="Histidine kinase" evidence="8">
    <location>
        <begin position="487"/>
        <end position="694"/>
    </location>
</feature>
<dbReference type="EC" id="2.7.13.3" evidence="2"/>
<dbReference type="EMBL" id="FWDO01000005">
    <property type="protein sequence ID" value="SLM18658.1"/>
    <property type="molecule type" value="Genomic_DNA"/>
</dbReference>
<evidence type="ECO:0000256" key="7">
    <source>
        <dbReference type="SAM" id="Phobius"/>
    </source>
</evidence>
<keyword evidence="7" id="KW-0472">Membrane</keyword>
<dbReference type="PROSITE" id="PS50109">
    <property type="entry name" value="HIS_KIN"/>
    <property type="match status" value="1"/>
</dbReference>
<keyword evidence="7" id="KW-0812">Transmembrane</keyword>
<sequence>MHKRNAIQRNFLDHVRQLRTTEQIGFFIVFLLLVGFVTVGAHFQWQSILRDKKSYIELIGQSKIGQLESWYDSQLSEAKELPASPVFIDIVAQAIEKPSSQNLARIDDYLRPILRSYNYADSAVLTPDFHVLVSLTQLAESNCPEVCEEISRKDSLAPFFTTLHLTSPYGKPGFHLVIPLVKDRQKAPFAYVVQTFFAGDYLYPMLARWPGNEKTGETLLLERTDDMVQVLNPLKLVNISAFSLQVSVSDKNAVEARAGLGQTGVMVGKDYRGKRVLAVVNRVPELGWTILSKMDYAETMSSWIPTLVIIIVFFFVAFAAILAGSYVLFSTRALSASRSRLELLQRTERSEALLSAILEHVDAPVVIIDKSSAIQFSNRAFKEHFNDILPNDLKALQPSLDKDAGVLSHKLELSDVRGKALQLYVMPIHILLEKQESLFGYVMRDVTELESALEQVQRLNRDLAQKVEAQTKRILEANEELRTIASAISHNLATPLRAVESFSELLETKAYDQLDAETSGYVLRIRKASANMATLTDDLMTFLSLDSIVLAHDEFNFSLAAQDITSDIIRRSPKRRYQITIMPSLKVHGDGALLKTALRNVIENAFQHCSDNTVASIEIGKYGESGIFVKDNGIGMTSDEINSILKPLSKTETENYVPGLSVGLTITKKIVELHGGSLEIESELGKGTTIRFKF</sequence>
<dbReference type="InterPro" id="IPR005467">
    <property type="entry name" value="His_kinase_dom"/>
</dbReference>
<dbReference type="Gene3D" id="1.10.287.130">
    <property type="match status" value="1"/>
</dbReference>
<evidence type="ECO:0000256" key="2">
    <source>
        <dbReference type="ARBA" id="ARBA00012438"/>
    </source>
</evidence>
<feature type="coiled-coil region" evidence="6">
    <location>
        <begin position="446"/>
        <end position="480"/>
    </location>
</feature>
<dbReference type="SUPFAM" id="SSF47384">
    <property type="entry name" value="Homodimeric domain of signal transducing histidine kinase"/>
    <property type="match status" value="1"/>
</dbReference>
<evidence type="ECO:0000259" key="8">
    <source>
        <dbReference type="PROSITE" id="PS50109"/>
    </source>
</evidence>
<feature type="transmembrane region" description="Helical" evidence="7">
    <location>
        <begin position="303"/>
        <end position="329"/>
    </location>
</feature>
<dbReference type="GO" id="GO:0000155">
    <property type="term" value="F:phosphorelay sensor kinase activity"/>
    <property type="evidence" value="ECO:0007669"/>
    <property type="project" value="InterPro"/>
</dbReference>
<dbReference type="InterPro" id="IPR003594">
    <property type="entry name" value="HATPase_dom"/>
</dbReference>
<comment type="catalytic activity">
    <reaction evidence="1">
        <text>ATP + protein L-histidine = ADP + protein N-phospho-L-histidine.</text>
        <dbReference type="EC" id="2.7.13.3"/>
    </reaction>
</comment>
<dbReference type="GO" id="GO:0000156">
    <property type="term" value="F:phosphorelay response regulator activity"/>
    <property type="evidence" value="ECO:0007669"/>
    <property type="project" value="TreeGrafter"/>
</dbReference>
<accession>A0A3P3XQS0</accession>
<evidence type="ECO:0000256" key="3">
    <source>
        <dbReference type="ARBA" id="ARBA00022553"/>
    </source>
</evidence>
<dbReference type="SMART" id="SM00387">
    <property type="entry name" value="HATPase_c"/>
    <property type="match status" value="1"/>
</dbReference>
<dbReference type="Pfam" id="PF00512">
    <property type="entry name" value="HisKA"/>
    <property type="match status" value="1"/>
</dbReference>
<dbReference type="InterPro" id="IPR036097">
    <property type="entry name" value="HisK_dim/P_sf"/>
</dbReference>
<dbReference type="PANTHER" id="PTHR42878:SF15">
    <property type="entry name" value="BACTERIOPHYTOCHROME"/>
    <property type="match status" value="1"/>
</dbReference>
<dbReference type="InterPro" id="IPR050351">
    <property type="entry name" value="BphY/WalK/GraS-like"/>
</dbReference>
<dbReference type="CDD" id="cd00082">
    <property type="entry name" value="HisKA"/>
    <property type="match status" value="1"/>
</dbReference>
<dbReference type="InterPro" id="IPR004358">
    <property type="entry name" value="Sig_transdc_His_kin-like_C"/>
</dbReference>
<evidence type="ECO:0000256" key="1">
    <source>
        <dbReference type="ARBA" id="ARBA00000085"/>
    </source>
</evidence>
<dbReference type="PANTHER" id="PTHR42878">
    <property type="entry name" value="TWO-COMPONENT HISTIDINE KINASE"/>
    <property type="match status" value="1"/>
</dbReference>
<keyword evidence="6" id="KW-0175">Coiled coil</keyword>
<proteinExistence type="predicted"/>
<keyword evidence="7" id="KW-1133">Transmembrane helix</keyword>
<keyword evidence="5 9" id="KW-0418">Kinase</keyword>
<gene>
    <name evidence="9" type="ORF">SPIRO4BDMA_50173</name>
</gene>
<evidence type="ECO:0000313" key="9">
    <source>
        <dbReference type="EMBL" id="SLM18658.1"/>
    </source>
</evidence>
<protein>
    <recommendedName>
        <fullName evidence="2">histidine kinase</fullName>
        <ecNumber evidence="2">2.7.13.3</ecNumber>
    </recommendedName>
</protein>
<name>A0A3P3XQS0_9SPIR</name>
<dbReference type="SMART" id="SM00388">
    <property type="entry name" value="HisKA"/>
    <property type="match status" value="1"/>
</dbReference>
<evidence type="ECO:0000256" key="6">
    <source>
        <dbReference type="SAM" id="Coils"/>
    </source>
</evidence>
<organism evidence="9">
    <name type="scientific">uncultured spirochete</name>
    <dbReference type="NCBI Taxonomy" id="156406"/>
    <lineage>
        <taxon>Bacteria</taxon>
        <taxon>Pseudomonadati</taxon>
        <taxon>Spirochaetota</taxon>
        <taxon>Spirochaetia</taxon>
        <taxon>Spirochaetales</taxon>
        <taxon>environmental samples</taxon>
    </lineage>
</organism>
<dbReference type="GO" id="GO:0007234">
    <property type="term" value="P:osmosensory signaling via phosphorelay pathway"/>
    <property type="evidence" value="ECO:0007669"/>
    <property type="project" value="TreeGrafter"/>
</dbReference>
<dbReference type="PRINTS" id="PR00344">
    <property type="entry name" value="BCTRLSENSOR"/>
</dbReference>
<dbReference type="Gene3D" id="3.30.565.10">
    <property type="entry name" value="Histidine kinase-like ATPase, C-terminal domain"/>
    <property type="match status" value="1"/>
</dbReference>